<gene>
    <name evidence="1" type="ORF">GUITHDRAFT_151376</name>
</gene>
<accession>L1JPE1</accession>
<reference evidence="1 3" key="1">
    <citation type="journal article" date="2012" name="Nature">
        <title>Algal genomes reveal evolutionary mosaicism and the fate of nucleomorphs.</title>
        <authorList>
            <consortium name="DOE Joint Genome Institute"/>
            <person name="Curtis B.A."/>
            <person name="Tanifuji G."/>
            <person name="Burki F."/>
            <person name="Gruber A."/>
            <person name="Irimia M."/>
            <person name="Maruyama S."/>
            <person name="Arias M.C."/>
            <person name="Ball S.G."/>
            <person name="Gile G.H."/>
            <person name="Hirakawa Y."/>
            <person name="Hopkins J.F."/>
            <person name="Kuo A."/>
            <person name="Rensing S.A."/>
            <person name="Schmutz J."/>
            <person name="Symeonidi A."/>
            <person name="Elias M."/>
            <person name="Eveleigh R.J."/>
            <person name="Herman E.K."/>
            <person name="Klute M.J."/>
            <person name="Nakayama T."/>
            <person name="Obornik M."/>
            <person name="Reyes-Prieto A."/>
            <person name="Armbrust E.V."/>
            <person name="Aves S.J."/>
            <person name="Beiko R.G."/>
            <person name="Coutinho P."/>
            <person name="Dacks J.B."/>
            <person name="Durnford D.G."/>
            <person name="Fast N.M."/>
            <person name="Green B.R."/>
            <person name="Grisdale C.J."/>
            <person name="Hempel F."/>
            <person name="Henrissat B."/>
            <person name="Hoppner M.P."/>
            <person name="Ishida K."/>
            <person name="Kim E."/>
            <person name="Koreny L."/>
            <person name="Kroth P.G."/>
            <person name="Liu Y."/>
            <person name="Malik S.B."/>
            <person name="Maier U.G."/>
            <person name="McRose D."/>
            <person name="Mock T."/>
            <person name="Neilson J.A."/>
            <person name="Onodera N.T."/>
            <person name="Poole A.M."/>
            <person name="Pritham E.J."/>
            <person name="Richards T.A."/>
            <person name="Rocap G."/>
            <person name="Roy S.W."/>
            <person name="Sarai C."/>
            <person name="Schaack S."/>
            <person name="Shirato S."/>
            <person name="Slamovits C.H."/>
            <person name="Spencer D.F."/>
            <person name="Suzuki S."/>
            <person name="Worden A.Z."/>
            <person name="Zauner S."/>
            <person name="Barry K."/>
            <person name="Bell C."/>
            <person name="Bharti A.K."/>
            <person name="Crow J.A."/>
            <person name="Grimwood J."/>
            <person name="Kramer R."/>
            <person name="Lindquist E."/>
            <person name="Lucas S."/>
            <person name="Salamov A."/>
            <person name="McFadden G.I."/>
            <person name="Lane C.E."/>
            <person name="Keeling P.J."/>
            <person name="Gray M.W."/>
            <person name="Grigoriev I.V."/>
            <person name="Archibald J.M."/>
        </authorList>
    </citation>
    <scope>NUCLEOTIDE SEQUENCE</scope>
    <source>
        <strain evidence="1 3">CCMP2712</strain>
    </source>
</reference>
<evidence type="ECO:0000313" key="2">
    <source>
        <dbReference type="EnsemblProtists" id="EKX50070"/>
    </source>
</evidence>
<dbReference type="PaxDb" id="55529-EKX50070"/>
<sequence>MGSEDFVRQISVPSIVHQHSFDGLLTSMVDGVSTGERHDAMRLLKGTWMSPVDSSSYSGALKCFSGSVDEKYACWNKKSA</sequence>
<reference evidence="3" key="2">
    <citation type="submission" date="2012-11" db="EMBL/GenBank/DDBJ databases">
        <authorList>
            <person name="Kuo A."/>
            <person name="Curtis B.A."/>
            <person name="Tanifuji G."/>
            <person name="Burki F."/>
            <person name="Gruber A."/>
            <person name="Irimia M."/>
            <person name="Maruyama S."/>
            <person name="Arias M.C."/>
            <person name="Ball S.G."/>
            <person name="Gile G.H."/>
            <person name="Hirakawa Y."/>
            <person name="Hopkins J.F."/>
            <person name="Rensing S.A."/>
            <person name="Schmutz J."/>
            <person name="Symeonidi A."/>
            <person name="Elias M."/>
            <person name="Eveleigh R.J."/>
            <person name="Herman E.K."/>
            <person name="Klute M.J."/>
            <person name="Nakayama T."/>
            <person name="Obornik M."/>
            <person name="Reyes-Prieto A."/>
            <person name="Armbrust E.V."/>
            <person name="Aves S.J."/>
            <person name="Beiko R.G."/>
            <person name="Coutinho P."/>
            <person name="Dacks J.B."/>
            <person name="Durnford D.G."/>
            <person name="Fast N.M."/>
            <person name="Green B.R."/>
            <person name="Grisdale C."/>
            <person name="Hempe F."/>
            <person name="Henrissat B."/>
            <person name="Hoppner M.P."/>
            <person name="Ishida K.-I."/>
            <person name="Kim E."/>
            <person name="Koreny L."/>
            <person name="Kroth P.G."/>
            <person name="Liu Y."/>
            <person name="Malik S.-B."/>
            <person name="Maier U.G."/>
            <person name="McRose D."/>
            <person name="Mock T."/>
            <person name="Neilson J.A."/>
            <person name="Onodera N.T."/>
            <person name="Poole A.M."/>
            <person name="Pritham E.J."/>
            <person name="Richards T.A."/>
            <person name="Rocap G."/>
            <person name="Roy S.W."/>
            <person name="Sarai C."/>
            <person name="Schaack S."/>
            <person name="Shirato S."/>
            <person name="Slamovits C.H."/>
            <person name="Spencer D.F."/>
            <person name="Suzuki S."/>
            <person name="Worden A.Z."/>
            <person name="Zauner S."/>
            <person name="Barry K."/>
            <person name="Bell C."/>
            <person name="Bharti A.K."/>
            <person name="Crow J.A."/>
            <person name="Grimwood J."/>
            <person name="Kramer R."/>
            <person name="Lindquist E."/>
            <person name="Lucas S."/>
            <person name="Salamov A."/>
            <person name="McFadden G.I."/>
            <person name="Lane C.E."/>
            <person name="Keeling P.J."/>
            <person name="Gray M.W."/>
            <person name="Grigoriev I.V."/>
            <person name="Archibald J.M."/>
        </authorList>
    </citation>
    <scope>NUCLEOTIDE SEQUENCE</scope>
    <source>
        <strain evidence="3">CCMP2712</strain>
    </source>
</reference>
<name>L1JPE1_GUITC</name>
<dbReference type="Proteomes" id="UP000011087">
    <property type="component" value="Unassembled WGS sequence"/>
</dbReference>
<evidence type="ECO:0000313" key="1">
    <source>
        <dbReference type="EMBL" id="EKX50070.1"/>
    </source>
</evidence>
<dbReference type="RefSeq" id="XP_005837050.1">
    <property type="nucleotide sequence ID" value="XM_005836993.1"/>
</dbReference>
<evidence type="ECO:0000313" key="3">
    <source>
        <dbReference type="Proteomes" id="UP000011087"/>
    </source>
</evidence>
<dbReference type="AlphaFoldDB" id="L1JPE1"/>
<dbReference type="GeneID" id="17306638"/>
<organism evidence="1">
    <name type="scientific">Guillardia theta (strain CCMP2712)</name>
    <name type="common">Cryptophyte</name>
    <dbReference type="NCBI Taxonomy" id="905079"/>
    <lineage>
        <taxon>Eukaryota</taxon>
        <taxon>Cryptophyceae</taxon>
        <taxon>Pyrenomonadales</taxon>
        <taxon>Geminigeraceae</taxon>
        <taxon>Guillardia</taxon>
    </lineage>
</organism>
<dbReference type="KEGG" id="gtt:GUITHDRAFT_151376"/>
<protein>
    <submittedName>
        <fullName evidence="1 2">Uncharacterized protein</fullName>
    </submittedName>
</protein>
<reference evidence="2" key="3">
    <citation type="submission" date="2015-06" db="UniProtKB">
        <authorList>
            <consortium name="EnsemblProtists"/>
        </authorList>
    </citation>
    <scope>IDENTIFICATION</scope>
</reference>
<dbReference type="EMBL" id="JH992980">
    <property type="protein sequence ID" value="EKX50070.1"/>
    <property type="molecule type" value="Genomic_DNA"/>
</dbReference>
<keyword evidence="3" id="KW-1185">Reference proteome</keyword>
<dbReference type="HOGENOM" id="CLU_2594861_0_0_1"/>
<proteinExistence type="predicted"/>
<dbReference type="EnsemblProtists" id="EKX50070">
    <property type="protein sequence ID" value="EKX50070"/>
    <property type="gene ID" value="GUITHDRAFT_151376"/>
</dbReference>